<accession>A0ABR1P3F6</accession>
<name>A0ABR1P3F6_DIAER</name>
<protein>
    <submittedName>
        <fullName evidence="1">Uncharacterized protein</fullName>
    </submittedName>
</protein>
<gene>
    <name evidence="1" type="ORF">SLS63_008112</name>
</gene>
<sequence length="260" mass="28232">MQKTAQASDLNTSLKDSINKQLAALKKVAGQQENAASAQKLVNEGKVPSFKTPVLYAIGGNAFLGKALNGSMMAGAKPTPPAASSTQAQLAAYAYFKRSRSVNYAHEIHVEFRCPAYAGGNDNVIRRAATINDTGSNVQSLRRSDWNALKTATMSPQTAEMLTATGPRHVENVFLEVRIVKPEVTRNSQGQELSTGQYVPLTVWYPELLRIVNDGDTLLSGENMRNYLYFATAPGNETLYVSQRKQAMIDGLPVVQPPKA</sequence>
<dbReference type="EMBL" id="JAKNSF020000049">
    <property type="protein sequence ID" value="KAK7725509.1"/>
    <property type="molecule type" value="Genomic_DNA"/>
</dbReference>
<comment type="caution">
    <text evidence="1">The sequence shown here is derived from an EMBL/GenBank/DDBJ whole genome shotgun (WGS) entry which is preliminary data.</text>
</comment>
<proteinExistence type="predicted"/>
<organism evidence="1 2">
    <name type="scientific">Diaporthe eres</name>
    <name type="common">Phomopsis oblonga</name>
    <dbReference type="NCBI Taxonomy" id="83184"/>
    <lineage>
        <taxon>Eukaryota</taxon>
        <taxon>Fungi</taxon>
        <taxon>Dikarya</taxon>
        <taxon>Ascomycota</taxon>
        <taxon>Pezizomycotina</taxon>
        <taxon>Sordariomycetes</taxon>
        <taxon>Sordariomycetidae</taxon>
        <taxon>Diaporthales</taxon>
        <taxon>Diaporthaceae</taxon>
        <taxon>Diaporthe</taxon>
        <taxon>Diaporthe eres species complex</taxon>
    </lineage>
</organism>
<dbReference type="Proteomes" id="UP001430848">
    <property type="component" value="Unassembled WGS sequence"/>
</dbReference>
<evidence type="ECO:0000313" key="2">
    <source>
        <dbReference type="Proteomes" id="UP001430848"/>
    </source>
</evidence>
<evidence type="ECO:0000313" key="1">
    <source>
        <dbReference type="EMBL" id="KAK7725509.1"/>
    </source>
</evidence>
<reference evidence="1 2" key="1">
    <citation type="submission" date="2024-02" db="EMBL/GenBank/DDBJ databases">
        <title>De novo assembly and annotation of 12 fungi associated with fruit tree decline syndrome in Ontario, Canada.</title>
        <authorList>
            <person name="Sulman M."/>
            <person name="Ellouze W."/>
            <person name="Ilyukhin E."/>
        </authorList>
    </citation>
    <scope>NUCLEOTIDE SEQUENCE [LARGE SCALE GENOMIC DNA]</scope>
    <source>
        <strain evidence="1 2">M169</strain>
    </source>
</reference>
<keyword evidence="2" id="KW-1185">Reference proteome</keyword>